<dbReference type="Proteomes" id="UP001199469">
    <property type="component" value="Unassembled WGS sequence"/>
</dbReference>
<proteinExistence type="predicted"/>
<protein>
    <submittedName>
        <fullName evidence="1">Uncharacterized protein</fullName>
    </submittedName>
</protein>
<evidence type="ECO:0000313" key="2">
    <source>
        <dbReference type="Proteomes" id="UP001199469"/>
    </source>
</evidence>
<dbReference type="EMBL" id="JAJNDB010000006">
    <property type="protein sequence ID" value="MCD2196719.1"/>
    <property type="molecule type" value="Genomic_DNA"/>
</dbReference>
<evidence type="ECO:0000313" key="1">
    <source>
        <dbReference type="EMBL" id="MCD2196719.1"/>
    </source>
</evidence>
<reference evidence="1 2" key="1">
    <citation type="submission" date="2021-11" db="EMBL/GenBank/DDBJ databases">
        <title>Draft genome sequence of Actinomycetospora sp. SF1 isolated from the rhizosphere soil.</title>
        <authorList>
            <person name="Duangmal K."/>
            <person name="Chantavorakit T."/>
        </authorList>
    </citation>
    <scope>NUCLEOTIDE SEQUENCE [LARGE SCALE GENOMIC DNA]</scope>
    <source>
        <strain evidence="1 2">TBRC 5722</strain>
    </source>
</reference>
<comment type="caution">
    <text evidence="1">The sequence shown here is derived from an EMBL/GenBank/DDBJ whole genome shotgun (WGS) entry which is preliminary data.</text>
</comment>
<accession>A0ABS8PIA5</accession>
<organism evidence="1 2">
    <name type="scientific">Actinomycetospora endophytica</name>
    <dbReference type="NCBI Taxonomy" id="2291215"/>
    <lineage>
        <taxon>Bacteria</taxon>
        <taxon>Bacillati</taxon>
        <taxon>Actinomycetota</taxon>
        <taxon>Actinomycetes</taxon>
        <taxon>Pseudonocardiales</taxon>
        <taxon>Pseudonocardiaceae</taxon>
        <taxon>Actinomycetospora</taxon>
    </lineage>
</organism>
<keyword evidence="2" id="KW-1185">Reference proteome</keyword>
<sequence>MTYDAVSAYTVLLGDGVGPTTVSVHGSAVDAWAALATALGAQSAPDRVDAPRRRWLPVPRPVAVVPRDGLSQDEVHDAAESWRQVDPARRFWQVTSHRLQVTVPAINTSPVVSRSA</sequence>
<name>A0ABS8PIA5_9PSEU</name>
<gene>
    <name evidence="1" type="ORF">LQ327_25440</name>
</gene>
<dbReference type="RefSeq" id="WP_230738597.1">
    <property type="nucleotide sequence ID" value="NZ_JAJNDB010000006.1"/>
</dbReference>